<dbReference type="EMBL" id="AWWV01014005">
    <property type="protein sequence ID" value="OMO59237.1"/>
    <property type="molecule type" value="Genomic_DNA"/>
</dbReference>
<proteinExistence type="predicted"/>
<accession>A0A1R3GMG8</accession>
<dbReference type="Pfam" id="PF03372">
    <property type="entry name" value="Exo_endo_phos"/>
    <property type="match status" value="1"/>
</dbReference>
<evidence type="ECO:0000313" key="2">
    <source>
        <dbReference type="EMBL" id="OMO59237.1"/>
    </source>
</evidence>
<dbReference type="InterPro" id="IPR005135">
    <property type="entry name" value="Endo/exonuclease/phosphatase"/>
</dbReference>
<feature type="domain" description="Endonuclease/exonuclease/phosphatase" evidence="1">
    <location>
        <begin position="309"/>
        <end position="415"/>
    </location>
</feature>
<protein>
    <submittedName>
        <fullName evidence="2">Endonuclease/exonuclease/phosphatase</fullName>
    </submittedName>
</protein>
<organism evidence="2 3">
    <name type="scientific">Corchorus capsularis</name>
    <name type="common">Jute</name>
    <dbReference type="NCBI Taxonomy" id="210143"/>
    <lineage>
        <taxon>Eukaryota</taxon>
        <taxon>Viridiplantae</taxon>
        <taxon>Streptophyta</taxon>
        <taxon>Embryophyta</taxon>
        <taxon>Tracheophyta</taxon>
        <taxon>Spermatophyta</taxon>
        <taxon>Magnoliopsida</taxon>
        <taxon>eudicotyledons</taxon>
        <taxon>Gunneridae</taxon>
        <taxon>Pentapetalae</taxon>
        <taxon>rosids</taxon>
        <taxon>malvids</taxon>
        <taxon>Malvales</taxon>
        <taxon>Malvaceae</taxon>
        <taxon>Grewioideae</taxon>
        <taxon>Apeibeae</taxon>
        <taxon>Corchorus</taxon>
    </lineage>
</organism>
<reference evidence="2 3" key="1">
    <citation type="submission" date="2013-09" db="EMBL/GenBank/DDBJ databases">
        <title>Corchorus capsularis genome sequencing.</title>
        <authorList>
            <person name="Alam M."/>
            <person name="Haque M.S."/>
            <person name="Islam M.S."/>
            <person name="Emdad E.M."/>
            <person name="Islam M.M."/>
            <person name="Ahmed B."/>
            <person name="Halim A."/>
            <person name="Hossen Q.M.M."/>
            <person name="Hossain M.Z."/>
            <person name="Ahmed R."/>
            <person name="Khan M.M."/>
            <person name="Islam R."/>
            <person name="Rashid M.M."/>
            <person name="Khan S.A."/>
            <person name="Rahman M.S."/>
            <person name="Alam M."/>
        </authorList>
    </citation>
    <scope>NUCLEOTIDE SEQUENCE [LARGE SCALE GENOMIC DNA]</scope>
    <source>
        <strain evidence="3">cv. CVL-1</strain>
        <tissue evidence="2">Whole seedling</tissue>
    </source>
</reference>
<dbReference type="SUPFAM" id="SSF56219">
    <property type="entry name" value="DNase I-like"/>
    <property type="match status" value="1"/>
</dbReference>
<dbReference type="InterPro" id="IPR050410">
    <property type="entry name" value="CCR4/nocturin_mRNA_transcr"/>
</dbReference>
<keyword evidence="2" id="KW-0540">Nuclease</keyword>
<dbReference type="STRING" id="210143.A0A1R3GMG8"/>
<evidence type="ECO:0000313" key="3">
    <source>
        <dbReference type="Proteomes" id="UP000188268"/>
    </source>
</evidence>
<dbReference type="GO" id="GO:0004519">
    <property type="term" value="F:endonuclease activity"/>
    <property type="evidence" value="ECO:0007669"/>
    <property type="project" value="UniProtKB-KW"/>
</dbReference>
<dbReference type="InterPro" id="IPR036691">
    <property type="entry name" value="Endo/exonu/phosph_ase_sf"/>
</dbReference>
<dbReference type="AlphaFoldDB" id="A0A1R3GMG8"/>
<name>A0A1R3GMG8_COCAP</name>
<keyword evidence="2" id="KW-0255">Endonuclease</keyword>
<dbReference type="Gene3D" id="3.60.10.10">
    <property type="entry name" value="Endonuclease/exonuclease/phosphatase"/>
    <property type="match status" value="1"/>
</dbReference>
<dbReference type="Gramene" id="OMO59237">
    <property type="protein sequence ID" value="OMO59237"/>
    <property type="gene ID" value="CCACVL1_24982"/>
</dbReference>
<dbReference type="PANTHER" id="PTHR12121">
    <property type="entry name" value="CARBON CATABOLITE REPRESSOR PROTEIN 4"/>
    <property type="match status" value="1"/>
</dbReference>
<dbReference type="GO" id="GO:0000175">
    <property type="term" value="F:3'-5'-RNA exonuclease activity"/>
    <property type="evidence" value="ECO:0007669"/>
    <property type="project" value="TreeGrafter"/>
</dbReference>
<dbReference type="OrthoDB" id="412787at2759"/>
<keyword evidence="2" id="KW-0269">Exonuclease</keyword>
<gene>
    <name evidence="2" type="ORF">CCACVL1_24982</name>
</gene>
<keyword evidence="3" id="KW-1185">Reference proteome</keyword>
<evidence type="ECO:0000259" key="1">
    <source>
        <dbReference type="Pfam" id="PF03372"/>
    </source>
</evidence>
<dbReference type="PANTHER" id="PTHR12121:SF79">
    <property type="entry name" value="CARBON CATABOLITE REPRESSOR PROTEIN 4 HOMOLOG 1-LIKE ISOFORM X1"/>
    <property type="match status" value="1"/>
</dbReference>
<comment type="caution">
    <text evidence="2">The sequence shown here is derived from an EMBL/GenBank/DDBJ whole genome shotgun (WGS) entry which is preliminary data.</text>
</comment>
<sequence length="726" mass="83940">MFRYVSSRIKDAIRQRHKHRHKYDNYDPVVKKVVDRLELLWEDIIYLRATPKGLRKEEEDYEAYLEPYGEAIEHLTTALTEFATTSRLIFEAEVGFYDEDSARRVLGPLARKLDAWHNLCIKVIDDFRDGDPKGEYSLTIIKTIRAVARLSLTDKQTPTDPIFENIELLMKDALKKKHNPTPKTFDEYGISIIRHQYSRTPMVNVDLDFHFDVQYRGSNKPSVSFFYAWYKEKTPNSLPIVWDTKVASINRSFKPSERDKGKRLKLECFVMVGVDGEILPTNVTITNKVEPFYTDHLRRWKTRGDTGTFNVLSYNILADLHEHCFTSRYHAWEYRREALLLELNRYDVDILCLQEVQDNHFGEFLEPQLRRWGYLVQYKTKNHKVTSKGKEVKDGCATFYRGRRFKKIRHYEVNYEEKAELELEDYSGDKTELIREELVKDNIALILELEDSKNDSLICVVDTLARELQDFTKSKKTAIIICGDFNSYQKSPPYILLVEGSLSPFSELVRDIDEHGFFQNAKNAKLTHELVLLIYAHSKKVVLRTVQESAYAPGELPFTKKYNEILDYIFYSISSISVQFPPNTGTPLDRTVGVSPIEPRQLENLKDSVVYNYGRIEVKISGSLGIAWKSSPPLRVAASNGHDVNVIREIIRHCPDAAELLDSCGRNAFHAAILSGKDDSSYHAMCKPRRREDAVFQANGTDSFNGSLNVLKQQFRLLSFSLKADV</sequence>
<keyword evidence="2" id="KW-0378">Hydrolase</keyword>
<dbReference type="Proteomes" id="UP000188268">
    <property type="component" value="Unassembled WGS sequence"/>
</dbReference>